<name>A0ACC0KLZ4_CHOFU</name>
<comment type="caution">
    <text evidence="1">The sequence shown here is derived from an EMBL/GenBank/DDBJ whole genome shotgun (WGS) entry which is preliminary data.</text>
</comment>
<keyword evidence="2" id="KW-1185">Reference proteome</keyword>
<dbReference type="Proteomes" id="UP001064048">
    <property type="component" value="Chromosome 20"/>
</dbReference>
<accession>A0ACC0KLZ4</accession>
<protein>
    <submittedName>
        <fullName evidence="1">Uncharacterized protein</fullName>
    </submittedName>
</protein>
<sequence>MRGGQEQHWQRWLPMLCCFWRKSNENEEEARLLGEQQPIVQQPKGRGAPAAARDAAWAVPRPRTCRGVAPPAERRRHAGGSSAVSGSSRGGAAYHGLCGSRSTAQKQGAYTLLMPDPCGLALRLHMYKGKRDDEVGGRGHTDKVVCKLFNKYFNTGRYLYMDNFYYSVE</sequence>
<proteinExistence type="predicted"/>
<organism evidence="1 2">
    <name type="scientific">Choristoneura fumiferana</name>
    <name type="common">Spruce budworm moth</name>
    <name type="synonym">Archips fumiferana</name>
    <dbReference type="NCBI Taxonomy" id="7141"/>
    <lineage>
        <taxon>Eukaryota</taxon>
        <taxon>Metazoa</taxon>
        <taxon>Ecdysozoa</taxon>
        <taxon>Arthropoda</taxon>
        <taxon>Hexapoda</taxon>
        <taxon>Insecta</taxon>
        <taxon>Pterygota</taxon>
        <taxon>Neoptera</taxon>
        <taxon>Endopterygota</taxon>
        <taxon>Lepidoptera</taxon>
        <taxon>Glossata</taxon>
        <taxon>Ditrysia</taxon>
        <taxon>Tortricoidea</taxon>
        <taxon>Tortricidae</taxon>
        <taxon>Tortricinae</taxon>
        <taxon>Choristoneura</taxon>
    </lineage>
</organism>
<reference evidence="1 2" key="1">
    <citation type="journal article" date="2022" name="Genome Biol. Evol.">
        <title>The Spruce Budworm Genome: Reconstructing the Evolutionary History of Antifreeze Proteins.</title>
        <authorList>
            <person name="Beliveau C."/>
            <person name="Gagne P."/>
            <person name="Picq S."/>
            <person name="Vernygora O."/>
            <person name="Keeling C.I."/>
            <person name="Pinkney K."/>
            <person name="Doucet D."/>
            <person name="Wen F."/>
            <person name="Johnston J.S."/>
            <person name="Maaroufi H."/>
            <person name="Boyle B."/>
            <person name="Laroche J."/>
            <person name="Dewar K."/>
            <person name="Juretic N."/>
            <person name="Blackburn G."/>
            <person name="Nisole A."/>
            <person name="Brunet B."/>
            <person name="Brandao M."/>
            <person name="Lumley L."/>
            <person name="Duan J."/>
            <person name="Quan G."/>
            <person name="Lucarotti C.J."/>
            <person name="Roe A.D."/>
            <person name="Sperling F.A.H."/>
            <person name="Levesque R.C."/>
            <person name="Cusson M."/>
        </authorList>
    </citation>
    <scope>NUCLEOTIDE SEQUENCE [LARGE SCALE GENOMIC DNA]</scope>
    <source>
        <strain evidence="1">Glfc:IPQL:Cfum</strain>
    </source>
</reference>
<dbReference type="EMBL" id="CM046120">
    <property type="protein sequence ID" value="KAI8437379.1"/>
    <property type="molecule type" value="Genomic_DNA"/>
</dbReference>
<gene>
    <name evidence="1" type="ORF">MSG28_011715</name>
</gene>
<evidence type="ECO:0000313" key="2">
    <source>
        <dbReference type="Proteomes" id="UP001064048"/>
    </source>
</evidence>
<evidence type="ECO:0000313" key="1">
    <source>
        <dbReference type="EMBL" id="KAI8437379.1"/>
    </source>
</evidence>